<dbReference type="GO" id="GO:0004789">
    <property type="term" value="F:thiamine-phosphate diphosphorylase activity"/>
    <property type="evidence" value="ECO:0007669"/>
    <property type="project" value="UniProtKB-UniRule"/>
</dbReference>
<dbReference type="HAMAP" id="MF_00097">
    <property type="entry name" value="TMP_synthase"/>
    <property type="match status" value="1"/>
</dbReference>
<comment type="similarity">
    <text evidence="9 10">Belongs to the thiamine-phosphate synthase family.</text>
</comment>
<evidence type="ECO:0000256" key="4">
    <source>
        <dbReference type="ARBA" id="ARBA00022842"/>
    </source>
</evidence>
<dbReference type="Pfam" id="PF02581">
    <property type="entry name" value="TMP-TENI"/>
    <property type="match status" value="1"/>
</dbReference>
<dbReference type="InterPro" id="IPR013785">
    <property type="entry name" value="Aldolase_TIM"/>
</dbReference>
<evidence type="ECO:0000256" key="1">
    <source>
        <dbReference type="ARBA" id="ARBA00005165"/>
    </source>
</evidence>
<feature type="domain" description="Thiamine phosphate synthase/TenI" evidence="12">
    <location>
        <begin position="13"/>
        <end position="196"/>
    </location>
</feature>
<dbReference type="InterPro" id="IPR022998">
    <property type="entry name" value="ThiamineP_synth_TenI"/>
</dbReference>
<feature type="binding site" evidence="9">
    <location>
        <position position="97"/>
    </location>
    <ligand>
        <name>Mg(2+)</name>
        <dbReference type="ChEBI" id="CHEBI:18420"/>
    </ligand>
</feature>
<feature type="binding site" evidence="9">
    <location>
        <position position="174"/>
    </location>
    <ligand>
        <name>2-[(2R,5Z)-2-carboxy-4-methylthiazol-5(2H)-ylidene]ethyl phosphate</name>
        <dbReference type="ChEBI" id="CHEBI:62899"/>
    </ligand>
</feature>
<evidence type="ECO:0000313" key="14">
    <source>
        <dbReference type="Proteomes" id="UP000245080"/>
    </source>
</evidence>
<dbReference type="SUPFAM" id="SSF51391">
    <property type="entry name" value="Thiamin phosphate synthase"/>
    <property type="match status" value="1"/>
</dbReference>
<evidence type="ECO:0000256" key="5">
    <source>
        <dbReference type="ARBA" id="ARBA00022977"/>
    </source>
</evidence>
<feature type="binding site" evidence="9">
    <location>
        <position position="116"/>
    </location>
    <ligand>
        <name>4-amino-2-methyl-5-(diphosphooxymethyl)pyrimidine</name>
        <dbReference type="ChEBI" id="CHEBI:57841"/>
    </ligand>
</feature>
<comment type="catalytic activity">
    <reaction evidence="6 9 10">
        <text>4-methyl-5-(2-phosphooxyethyl)-thiazole + 4-amino-2-methyl-5-(diphosphooxymethyl)pyrimidine + H(+) = thiamine phosphate + diphosphate</text>
        <dbReference type="Rhea" id="RHEA:22328"/>
        <dbReference type="ChEBI" id="CHEBI:15378"/>
        <dbReference type="ChEBI" id="CHEBI:33019"/>
        <dbReference type="ChEBI" id="CHEBI:37575"/>
        <dbReference type="ChEBI" id="CHEBI:57841"/>
        <dbReference type="ChEBI" id="CHEBI:58296"/>
        <dbReference type="EC" id="2.5.1.3"/>
    </reaction>
</comment>
<evidence type="ECO:0000256" key="7">
    <source>
        <dbReference type="ARBA" id="ARBA00047851"/>
    </source>
</evidence>
<evidence type="ECO:0000256" key="2">
    <source>
        <dbReference type="ARBA" id="ARBA00022679"/>
    </source>
</evidence>
<dbReference type="PANTHER" id="PTHR20857:SF15">
    <property type="entry name" value="THIAMINE-PHOSPHATE SYNTHASE"/>
    <property type="match status" value="1"/>
</dbReference>
<name>A0A2V1N098_9LACO</name>
<accession>A0A2V1N098</accession>
<dbReference type="GO" id="GO:0009228">
    <property type="term" value="P:thiamine biosynthetic process"/>
    <property type="evidence" value="ECO:0007669"/>
    <property type="project" value="UniProtKB-KW"/>
</dbReference>
<reference evidence="13 14" key="1">
    <citation type="journal article" date="2018" name="Int. J. Syst. Evol. Microbiol.">
        <title>Lactobacillus bambusae sp. nov., isolated from a traditional fermented Ma-bamboo shoots of Taiwan.</title>
        <authorList>
            <person name="Wang L.-T."/>
        </authorList>
    </citation>
    <scope>NUCLEOTIDE SEQUENCE [LARGE SCALE GENOMIC DNA]</scope>
    <source>
        <strain evidence="13 14">BS-W1</strain>
    </source>
</reference>
<comment type="function">
    <text evidence="9">Condenses 4-methyl-5-(beta-hydroxyethyl)thiazole monophosphate (THZ-P) and 2-methyl-4-amino-5-hydroxymethyl pyrimidine pyrophosphate (HMP-PP) to form thiamine monophosphate (TMP).</text>
</comment>
<feature type="binding site" evidence="9">
    <location>
        <begin position="42"/>
        <end position="46"/>
    </location>
    <ligand>
        <name>4-amino-2-methyl-5-(diphosphooxymethyl)pyrimidine</name>
        <dbReference type="ChEBI" id="CHEBI:57841"/>
    </ligand>
</feature>
<comment type="catalytic activity">
    <reaction evidence="8 9 10">
        <text>2-[(2R,5Z)-2-carboxy-4-methylthiazol-5(2H)-ylidene]ethyl phosphate + 4-amino-2-methyl-5-(diphosphooxymethyl)pyrimidine + 2 H(+) = thiamine phosphate + CO2 + diphosphate</text>
        <dbReference type="Rhea" id="RHEA:47844"/>
        <dbReference type="ChEBI" id="CHEBI:15378"/>
        <dbReference type="ChEBI" id="CHEBI:16526"/>
        <dbReference type="ChEBI" id="CHEBI:33019"/>
        <dbReference type="ChEBI" id="CHEBI:37575"/>
        <dbReference type="ChEBI" id="CHEBI:57841"/>
        <dbReference type="ChEBI" id="CHEBI:62899"/>
        <dbReference type="EC" id="2.5.1.3"/>
    </reaction>
</comment>
<protein>
    <recommendedName>
        <fullName evidence="9">Thiamine-phosphate synthase</fullName>
        <shortName evidence="9">TP synthase</shortName>
        <shortName evidence="9">TPS</shortName>
        <ecNumber evidence="9">2.5.1.3</ecNumber>
    </recommendedName>
    <alternativeName>
        <fullName evidence="9">Thiamine-phosphate pyrophosphorylase</fullName>
        <shortName evidence="9">TMP pyrophosphorylase</shortName>
        <shortName evidence="9">TMP-PPase</shortName>
    </alternativeName>
</protein>
<evidence type="ECO:0000256" key="11">
    <source>
        <dbReference type="RuleBase" id="RU004253"/>
    </source>
</evidence>
<dbReference type="Proteomes" id="UP000245080">
    <property type="component" value="Unassembled WGS sequence"/>
</dbReference>
<dbReference type="RefSeq" id="WP_109250624.1">
    <property type="nucleotide sequence ID" value="NZ_QCXQ01000003.1"/>
</dbReference>
<dbReference type="EC" id="2.5.1.3" evidence="9"/>
<comment type="pathway">
    <text evidence="1 9 11">Cofactor biosynthesis; thiamine diphosphate biosynthesis; thiamine phosphate from 4-amino-2-methyl-5-diphosphomethylpyrimidine and 4-methyl-5-(2-phosphoethyl)-thiazole: step 1/1.</text>
</comment>
<dbReference type="NCBIfam" id="TIGR00693">
    <property type="entry name" value="thiE"/>
    <property type="match status" value="1"/>
</dbReference>
<evidence type="ECO:0000256" key="8">
    <source>
        <dbReference type="ARBA" id="ARBA00047883"/>
    </source>
</evidence>
<dbReference type="GO" id="GO:0005737">
    <property type="term" value="C:cytoplasm"/>
    <property type="evidence" value="ECO:0007669"/>
    <property type="project" value="TreeGrafter"/>
</dbReference>
<dbReference type="InterPro" id="IPR034291">
    <property type="entry name" value="TMP_synthase"/>
</dbReference>
<keyword evidence="5 9" id="KW-0784">Thiamine biosynthesis</keyword>
<dbReference type="EMBL" id="QCXQ01000003">
    <property type="protein sequence ID" value="PWF99769.1"/>
    <property type="molecule type" value="Genomic_DNA"/>
</dbReference>
<dbReference type="InterPro" id="IPR036206">
    <property type="entry name" value="ThiamineP_synth_sf"/>
</dbReference>
<dbReference type="PANTHER" id="PTHR20857">
    <property type="entry name" value="THIAMINE-PHOSPHATE PYROPHOSPHORYLASE"/>
    <property type="match status" value="1"/>
</dbReference>
<dbReference type="UniPathway" id="UPA00060">
    <property type="reaction ID" value="UER00141"/>
</dbReference>
<feature type="binding site" evidence="9">
    <location>
        <begin position="194"/>
        <end position="195"/>
    </location>
    <ligand>
        <name>2-[(2R,5Z)-2-carboxy-4-methylthiazol-5(2H)-ylidene]ethyl phosphate</name>
        <dbReference type="ChEBI" id="CHEBI:62899"/>
    </ligand>
</feature>
<evidence type="ECO:0000313" key="13">
    <source>
        <dbReference type="EMBL" id="PWF99769.1"/>
    </source>
</evidence>
<dbReference type="CDD" id="cd00564">
    <property type="entry name" value="TMP_TenI"/>
    <property type="match status" value="1"/>
</dbReference>
<evidence type="ECO:0000256" key="6">
    <source>
        <dbReference type="ARBA" id="ARBA00047334"/>
    </source>
</evidence>
<keyword evidence="3 9" id="KW-0479">Metal-binding</keyword>
<organism evidence="13 14">
    <name type="scientific">Levilactobacillus bambusae</name>
    <dbReference type="NCBI Taxonomy" id="2024736"/>
    <lineage>
        <taxon>Bacteria</taxon>
        <taxon>Bacillati</taxon>
        <taxon>Bacillota</taxon>
        <taxon>Bacilli</taxon>
        <taxon>Lactobacillales</taxon>
        <taxon>Lactobacillaceae</taxon>
        <taxon>Levilactobacillus</taxon>
    </lineage>
</organism>
<proteinExistence type="inferred from homology"/>
<comment type="caution">
    <text evidence="13">The sequence shown here is derived from an EMBL/GenBank/DDBJ whole genome shotgun (WGS) entry which is preliminary data.</text>
</comment>
<feature type="binding site" evidence="9">
    <location>
        <position position="77"/>
    </location>
    <ligand>
        <name>4-amino-2-methyl-5-(diphosphooxymethyl)pyrimidine</name>
        <dbReference type="ChEBI" id="CHEBI:57841"/>
    </ligand>
</feature>
<gene>
    <name evidence="9" type="primary">thiE</name>
    <name evidence="13" type="ORF">DCM90_06830</name>
</gene>
<sequence>MSLIFHPNMLRAYFICGTQDVPDYQLDAIVSEAIKAGITAFQYRDKGNSRLSSEQRLDLGQTLREKCRAVGIPFIVDDDIELAKALDADGIHVGQSDQRVEQVIAEVGDRMFVGLSCSTLAEVDQANLLDGIAYLGSGPVFPTQSKADADPVIGLDGLTDLVDDSKVPIVAIGGITEANLKQVAQTGAAGVSVISMLTQSSDMDQTVQRMLAAFPEDESYKLSE</sequence>
<evidence type="ECO:0000256" key="10">
    <source>
        <dbReference type="RuleBase" id="RU003826"/>
    </source>
</evidence>
<dbReference type="Gene3D" id="3.20.20.70">
    <property type="entry name" value="Aldolase class I"/>
    <property type="match status" value="1"/>
</dbReference>
<dbReference type="OrthoDB" id="9812206at2"/>
<keyword evidence="4 9" id="KW-0460">Magnesium</keyword>
<comment type="cofactor">
    <cofactor evidence="9">
        <name>Mg(2+)</name>
        <dbReference type="ChEBI" id="CHEBI:18420"/>
    </cofactor>
    <text evidence="9">Binds 1 Mg(2+) ion per subunit.</text>
</comment>
<evidence type="ECO:0000256" key="9">
    <source>
        <dbReference type="HAMAP-Rule" id="MF_00097"/>
    </source>
</evidence>
<feature type="binding site" evidence="9">
    <location>
        <position position="146"/>
    </location>
    <ligand>
        <name>4-amino-2-methyl-5-(diphosphooxymethyl)pyrimidine</name>
        <dbReference type="ChEBI" id="CHEBI:57841"/>
    </ligand>
</feature>
<dbReference type="FunFam" id="3.20.20.70:FF:000096">
    <property type="entry name" value="Thiamine-phosphate synthase"/>
    <property type="match status" value="1"/>
</dbReference>
<dbReference type="GO" id="GO:0000287">
    <property type="term" value="F:magnesium ion binding"/>
    <property type="evidence" value="ECO:0007669"/>
    <property type="project" value="UniProtKB-UniRule"/>
</dbReference>
<dbReference type="AlphaFoldDB" id="A0A2V1N098"/>
<keyword evidence="2 9" id="KW-0808">Transferase</keyword>
<evidence type="ECO:0000259" key="12">
    <source>
        <dbReference type="Pfam" id="PF02581"/>
    </source>
</evidence>
<feature type="binding site" evidence="9">
    <location>
        <begin position="143"/>
        <end position="145"/>
    </location>
    <ligand>
        <name>2-[(2R,5Z)-2-carboxy-4-methylthiazol-5(2H)-ylidene]ethyl phosphate</name>
        <dbReference type="ChEBI" id="CHEBI:62899"/>
    </ligand>
</feature>
<comment type="catalytic activity">
    <reaction evidence="7 9 10">
        <text>2-(2-carboxy-4-methylthiazol-5-yl)ethyl phosphate + 4-amino-2-methyl-5-(diphosphooxymethyl)pyrimidine + 2 H(+) = thiamine phosphate + CO2 + diphosphate</text>
        <dbReference type="Rhea" id="RHEA:47848"/>
        <dbReference type="ChEBI" id="CHEBI:15378"/>
        <dbReference type="ChEBI" id="CHEBI:16526"/>
        <dbReference type="ChEBI" id="CHEBI:33019"/>
        <dbReference type="ChEBI" id="CHEBI:37575"/>
        <dbReference type="ChEBI" id="CHEBI:57841"/>
        <dbReference type="ChEBI" id="CHEBI:62890"/>
        <dbReference type="EC" id="2.5.1.3"/>
    </reaction>
</comment>
<evidence type="ECO:0000256" key="3">
    <source>
        <dbReference type="ARBA" id="ARBA00022723"/>
    </source>
</evidence>
<keyword evidence="14" id="KW-1185">Reference proteome</keyword>
<dbReference type="GO" id="GO:0009229">
    <property type="term" value="P:thiamine diphosphate biosynthetic process"/>
    <property type="evidence" value="ECO:0007669"/>
    <property type="project" value="UniProtKB-UniRule"/>
</dbReference>
<feature type="binding site" evidence="9">
    <location>
        <position position="78"/>
    </location>
    <ligand>
        <name>Mg(2+)</name>
        <dbReference type="ChEBI" id="CHEBI:18420"/>
    </ligand>
</feature>